<keyword evidence="2" id="KW-1185">Reference proteome</keyword>
<evidence type="ECO:0000313" key="2">
    <source>
        <dbReference type="Proteomes" id="UP001256646"/>
    </source>
</evidence>
<dbReference type="Proteomes" id="UP001256646">
    <property type="component" value="Unassembled WGS sequence"/>
</dbReference>
<organism evidence="1 2">
    <name type="scientific">Clostridium aquiflavi</name>
    <dbReference type="NCBI Taxonomy" id="3073603"/>
    <lineage>
        <taxon>Bacteria</taxon>
        <taxon>Bacillati</taxon>
        <taxon>Bacillota</taxon>
        <taxon>Clostridia</taxon>
        <taxon>Eubacteriales</taxon>
        <taxon>Clostridiaceae</taxon>
        <taxon>Clostridium</taxon>
    </lineage>
</organism>
<dbReference type="RefSeq" id="WP_309556055.1">
    <property type="nucleotide sequence ID" value="NZ_JAVJAN010000007.1"/>
</dbReference>
<evidence type="ECO:0000313" key="1">
    <source>
        <dbReference type="EMBL" id="MDR5586530.1"/>
    </source>
</evidence>
<reference evidence="1 2" key="1">
    <citation type="submission" date="2023-09" db="EMBL/GenBank/DDBJ databases">
        <authorList>
            <person name="Zhai L."/>
        </authorList>
    </citation>
    <scope>NUCLEOTIDE SEQUENCE [LARGE SCALE GENOMIC DNA]</scope>
    <source>
        <strain evidence="1 2">5 N-1</strain>
    </source>
</reference>
<sequence>MSINSELKTKITSVVNNIDECWEKLITNQLDEAMKILDKIFIDFDYIINVSTKENIAIDIQKIYSWFVEMEKCLKAKDYTLQADILKYEIKPIINKVVISVK</sequence>
<gene>
    <name evidence="1" type="ORF">RGC78_03535</name>
</gene>
<comment type="caution">
    <text evidence="1">The sequence shown here is derived from an EMBL/GenBank/DDBJ whole genome shotgun (WGS) entry which is preliminary data.</text>
</comment>
<dbReference type="EMBL" id="JAVJAN010000007">
    <property type="protein sequence ID" value="MDR5586530.1"/>
    <property type="molecule type" value="Genomic_DNA"/>
</dbReference>
<proteinExistence type="predicted"/>
<protein>
    <submittedName>
        <fullName evidence="1">Uncharacterized protein</fullName>
    </submittedName>
</protein>
<accession>A0ABU1EDS0</accession>
<name>A0ABU1EDS0_9CLOT</name>